<dbReference type="EMBL" id="KZ451885">
    <property type="protein sequence ID" value="PKA66884.1"/>
    <property type="molecule type" value="Genomic_DNA"/>
</dbReference>
<organism evidence="3 4">
    <name type="scientific">Apostasia shenzhenica</name>
    <dbReference type="NCBI Taxonomy" id="1088818"/>
    <lineage>
        <taxon>Eukaryota</taxon>
        <taxon>Viridiplantae</taxon>
        <taxon>Streptophyta</taxon>
        <taxon>Embryophyta</taxon>
        <taxon>Tracheophyta</taxon>
        <taxon>Spermatophyta</taxon>
        <taxon>Magnoliopsida</taxon>
        <taxon>Liliopsida</taxon>
        <taxon>Asparagales</taxon>
        <taxon>Orchidaceae</taxon>
        <taxon>Apostasioideae</taxon>
        <taxon>Apostasia</taxon>
    </lineage>
</organism>
<dbReference type="EC" id="1.3.1.78" evidence="3"/>
<dbReference type="SUPFAM" id="SSF51735">
    <property type="entry name" value="NAD(P)-binding Rossmann-fold domains"/>
    <property type="match status" value="1"/>
</dbReference>
<dbReference type="PROSITE" id="PS51176">
    <property type="entry name" value="PDH_ADH"/>
    <property type="match status" value="1"/>
</dbReference>
<dbReference type="GO" id="GO:0008977">
    <property type="term" value="F:prephenate dehydrogenase (NAD+) activity"/>
    <property type="evidence" value="ECO:0007669"/>
    <property type="project" value="InterPro"/>
</dbReference>
<dbReference type="InterPro" id="IPR045011">
    <property type="entry name" value="TYRAAT1/2"/>
</dbReference>
<dbReference type="Pfam" id="PF03807">
    <property type="entry name" value="F420_oxidored"/>
    <property type="match status" value="1"/>
</dbReference>
<name>A0A2I0BGJ1_9ASPA</name>
<proteinExistence type="predicted"/>
<evidence type="ECO:0000259" key="2">
    <source>
        <dbReference type="PROSITE" id="PS51176"/>
    </source>
</evidence>
<evidence type="ECO:0000313" key="4">
    <source>
        <dbReference type="Proteomes" id="UP000236161"/>
    </source>
</evidence>
<sequence length="163" mass="18124">MAAAGSLTIGIIGFGPFAQFLARTMIKQGHHLLATSRSDHSLLCSQIGIPFFRDFDDVFAGSDVIVLCTSILSIADVLRSIPAGHLRKPKLFVDVLSVKEYPREILLKSLPEEADLLCTHPMFGPESGGEGWKGLPFVYYRVRVRVHDLCDKYLMIFRSEARS</sequence>
<keyword evidence="4" id="KW-1185">Reference proteome</keyword>
<keyword evidence="1 3" id="KW-0560">Oxidoreductase</keyword>
<reference evidence="3 4" key="1">
    <citation type="journal article" date="2017" name="Nature">
        <title>The Apostasia genome and the evolution of orchids.</title>
        <authorList>
            <person name="Zhang G.Q."/>
            <person name="Liu K.W."/>
            <person name="Li Z."/>
            <person name="Lohaus R."/>
            <person name="Hsiao Y.Y."/>
            <person name="Niu S.C."/>
            <person name="Wang J.Y."/>
            <person name="Lin Y.C."/>
            <person name="Xu Q."/>
            <person name="Chen L.J."/>
            <person name="Yoshida K."/>
            <person name="Fujiwara S."/>
            <person name="Wang Z.W."/>
            <person name="Zhang Y.Q."/>
            <person name="Mitsuda N."/>
            <person name="Wang M."/>
            <person name="Liu G.H."/>
            <person name="Pecoraro L."/>
            <person name="Huang H.X."/>
            <person name="Xiao X.J."/>
            <person name="Lin M."/>
            <person name="Wu X.Y."/>
            <person name="Wu W.L."/>
            <person name="Chen Y.Y."/>
            <person name="Chang S.B."/>
            <person name="Sakamoto S."/>
            <person name="Ohme-Takagi M."/>
            <person name="Yagi M."/>
            <person name="Zeng S.J."/>
            <person name="Shen C.Y."/>
            <person name="Yeh C.M."/>
            <person name="Luo Y.B."/>
            <person name="Tsai W.C."/>
            <person name="Van de Peer Y."/>
            <person name="Liu Z.J."/>
        </authorList>
    </citation>
    <scope>NUCLEOTIDE SEQUENCE [LARGE SCALE GENOMIC DNA]</scope>
    <source>
        <strain evidence="4">cv. Shenzhen</strain>
        <tissue evidence="3">Stem</tissue>
    </source>
</reference>
<gene>
    <name evidence="3" type="primary">TYRAAT1</name>
    <name evidence="3" type="ORF">AXF42_Ash003541</name>
</gene>
<accession>A0A2I0BGJ1</accession>
<dbReference type="GO" id="GO:0004665">
    <property type="term" value="F:prephenate dehydrogenase (NADP+) activity"/>
    <property type="evidence" value="ECO:0007669"/>
    <property type="project" value="InterPro"/>
</dbReference>
<dbReference type="InterPro" id="IPR003099">
    <property type="entry name" value="Prephen_DH"/>
</dbReference>
<dbReference type="OrthoDB" id="2414662at2759"/>
<protein>
    <submittedName>
        <fullName evidence="3">Arogenate dehydrogenase 1, chloroplastic</fullName>
        <ecNumber evidence="3">1.3.1.78</ecNumber>
    </submittedName>
</protein>
<dbReference type="Proteomes" id="UP000236161">
    <property type="component" value="Unassembled WGS sequence"/>
</dbReference>
<dbReference type="STRING" id="1088818.A0A2I0BGJ1"/>
<dbReference type="PANTHER" id="PTHR43207:SF3">
    <property type="entry name" value="AROGENATE DEHYDROGENASE 1, CHLOROPLASTIC-LIKE"/>
    <property type="match status" value="1"/>
</dbReference>
<dbReference type="GO" id="GO:0006571">
    <property type="term" value="P:tyrosine biosynthetic process"/>
    <property type="evidence" value="ECO:0007669"/>
    <property type="project" value="InterPro"/>
</dbReference>
<evidence type="ECO:0000313" key="3">
    <source>
        <dbReference type="EMBL" id="PKA66884.1"/>
    </source>
</evidence>
<dbReference type="PANTHER" id="PTHR43207">
    <property type="entry name" value="AROGENATE DEHYDROGENASE-RELATED"/>
    <property type="match status" value="1"/>
</dbReference>
<dbReference type="Gene3D" id="3.40.50.720">
    <property type="entry name" value="NAD(P)-binding Rossmann-like Domain"/>
    <property type="match status" value="1"/>
</dbReference>
<dbReference type="InterPro" id="IPR036291">
    <property type="entry name" value="NAD(P)-bd_dom_sf"/>
</dbReference>
<dbReference type="InterPro" id="IPR028939">
    <property type="entry name" value="P5C_Rdtase_cat_N"/>
</dbReference>
<evidence type="ECO:0000256" key="1">
    <source>
        <dbReference type="ARBA" id="ARBA00023002"/>
    </source>
</evidence>
<dbReference type="AlphaFoldDB" id="A0A2I0BGJ1"/>
<dbReference type="GO" id="GO:0033730">
    <property type="term" value="F:arogenate dehydrogenase (NADP+) activity"/>
    <property type="evidence" value="ECO:0007669"/>
    <property type="project" value="UniProtKB-EC"/>
</dbReference>
<feature type="domain" description="Prephenate/arogenate dehydrogenase" evidence="2">
    <location>
        <begin position="7"/>
        <end position="163"/>
    </location>
</feature>